<name>A0A085V880_PSESX</name>
<dbReference type="Proteomes" id="UP000028643">
    <property type="component" value="Unassembled WGS sequence"/>
</dbReference>
<reference evidence="1 2" key="1">
    <citation type="submission" date="2014-07" db="EMBL/GenBank/DDBJ databases">
        <title>Draft Genome Sequences of Environmental Pseudomonas syringae strains.</title>
        <authorList>
            <person name="Baltrus D.A."/>
            <person name="Berge O."/>
            <person name="Morris C."/>
        </authorList>
    </citation>
    <scope>NUCLEOTIDE SEQUENCE [LARGE SCALE GENOMIC DNA]</scope>
    <source>
        <strain evidence="1 2">CEB003</strain>
    </source>
</reference>
<organism evidence="1 2">
    <name type="scientific">Pseudomonas syringae</name>
    <dbReference type="NCBI Taxonomy" id="317"/>
    <lineage>
        <taxon>Bacteria</taxon>
        <taxon>Pseudomonadati</taxon>
        <taxon>Pseudomonadota</taxon>
        <taxon>Gammaproteobacteria</taxon>
        <taxon>Pseudomonadales</taxon>
        <taxon>Pseudomonadaceae</taxon>
        <taxon>Pseudomonas</taxon>
    </lineage>
</organism>
<dbReference type="Gene3D" id="3.40.50.1820">
    <property type="entry name" value="alpha/beta hydrolase"/>
    <property type="match status" value="1"/>
</dbReference>
<dbReference type="PANTHER" id="PTHR35602:SF3">
    <property type="entry name" value="ESTERASE YQIA"/>
    <property type="match status" value="1"/>
</dbReference>
<dbReference type="InterPro" id="IPR008886">
    <property type="entry name" value="UPF0227/Esterase_YqiA"/>
</dbReference>
<dbReference type="PANTHER" id="PTHR35602">
    <property type="entry name" value="ESTERASE YQIA-RELATED"/>
    <property type="match status" value="1"/>
</dbReference>
<sequence>MNSEKPTLLYIHGLNSSAQSKKASQLIALMQSLGLSEQLRVPELHHHPRQAMLQLESALEALGRPLLVGSSLGGYYATHLAQRHGLKAVLINPAVNPHQLFDGFVGTQQNLYTGETWELTHDHVVALSELEVPAPQDPQRFQVWLQTGDETLDYRRAETFYRACALRIQAGGDHSYQGFAAQLPALLSFAGFAPELLQAIDVSTL</sequence>
<evidence type="ECO:0000313" key="1">
    <source>
        <dbReference type="EMBL" id="KFE51643.1"/>
    </source>
</evidence>
<dbReference type="RefSeq" id="WP_047574924.1">
    <property type="nucleotide sequence ID" value="NZ_JPQT01000102.1"/>
</dbReference>
<gene>
    <name evidence="1" type="ORF">IV02_11720</name>
</gene>
<dbReference type="PATRIC" id="fig|317.174.peg.2411"/>
<dbReference type="EMBL" id="JPQT01000102">
    <property type="protein sequence ID" value="KFE51643.1"/>
    <property type="molecule type" value="Genomic_DNA"/>
</dbReference>
<comment type="caution">
    <text evidence="1">The sequence shown here is derived from an EMBL/GenBank/DDBJ whole genome shotgun (WGS) entry which is preliminary data.</text>
</comment>
<dbReference type="AlphaFoldDB" id="A0A085V880"/>
<dbReference type="SUPFAM" id="SSF53474">
    <property type="entry name" value="alpha/beta-Hydrolases"/>
    <property type="match status" value="1"/>
</dbReference>
<dbReference type="Pfam" id="PF05728">
    <property type="entry name" value="UPF0227"/>
    <property type="match status" value="1"/>
</dbReference>
<dbReference type="InterPro" id="IPR029058">
    <property type="entry name" value="AB_hydrolase_fold"/>
</dbReference>
<protein>
    <submittedName>
        <fullName evidence="1">Esterase</fullName>
    </submittedName>
</protein>
<accession>A0A085V880</accession>
<proteinExistence type="predicted"/>
<evidence type="ECO:0000313" key="2">
    <source>
        <dbReference type="Proteomes" id="UP000028643"/>
    </source>
</evidence>